<dbReference type="AlphaFoldDB" id="A0A699VAN2"/>
<proteinExistence type="predicted"/>
<name>A0A699VAN2_TANCI</name>
<comment type="caution">
    <text evidence="1">The sequence shown here is derived from an EMBL/GenBank/DDBJ whole genome shotgun (WGS) entry which is preliminary data.</text>
</comment>
<reference evidence="1" key="1">
    <citation type="journal article" date="2019" name="Sci. Rep.">
        <title>Draft genome of Tanacetum cinerariifolium, the natural source of mosquito coil.</title>
        <authorList>
            <person name="Yamashiro T."/>
            <person name="Shiraishi A."/>
            <person name="Satake H."/>
            <person name="Nakayama K."/>
        </authorList>
    </citation>
    <scope>NUCLEOTIDE SEQUENCE</scope>
</reference>
<feature type="non-terminal residue" evidence="1">
    <location>
        <position position="1"/>
    </location>
</feature>
<evidence type="ECO:0000313" key="1">
    <source>
        <dbReference type="EMBL" id="GFD29154.1"/>
    </source>
</evidence>
<protein>
    <submittedName>
        <fullName evidence="1">Uncharacterized protein</fullName>
    </submittedName>
</protein>
<gene>
    <name evidence="1" type="ORF">Tci_901123</name>
</gene>
<sequence>LEGNFVVVEEMKMVLEEEMECYEMEVMENIMSNILSSSNIIINLNLFIY</sequence>
<dbReference type="EMBL" id="BKCJ011392170">
    <property type="protein sequence ID" value="GFD29154.1"/>
    <property type="molecule type" value="Genomic_DNA"/>
</dbReference>
<organism evidence="1">
    <name type="scientific">Tanacetum cinerariifolium</name>
    <name type="common">Dalmatian daisy</name>
    <name type="synonym">Chrysanthemum cinerariifolium</name>
    <dbReference type="NCBI Taxonomy" id="118510"/>
    <lineage>
        <taxon>Eukaryota</taxon>
        <taxon>Viridiplantae</taxon>
        <taxon>Streptophyta</taxon>
        <taxon>Embryophyta</taxon>
        <taxon>Tracheophyta</taxon>
        <taxon>Spermatophyta</taxon>
        <taxon>Magnoliopsida</taxon>
        <taxon>eudicotyledons</taxon>
        <taxon>Gunneridae</taxon>
        <taxon>Pentapetalae</taxon>
        <taxon>asterids</taxon>
        <taxon>campanulids</taxon>
        <taxon>Asterales</taxon>
        <taxon>Asteraceae</taxon>
        <taxon>Asteroideae</taxon>
        <taxon>Anthemideae</taxon>
        <taxon>Anthemidinae</taxon>
        <taxon>Tanacetum</taxon>
    </lineage>
</organism>
<accession>A0A699VAN2</accession>